<accession>A0A328AA08</accession>
<dbReference type="PANTHER" id="PTHR37310:SF1">
    <property type="entry name" value="CYTOPLASMIC PROTEIN"/>
    <property type="match status" value="1"/>
</dbReference>
<dbReference type="OrthoDB" id="5396211at2"/>
<dbReference type="RefSeq" id="WP_111515910.1">
    <property type="nucleotide sequence ID" value="NZ_QFYR01000004.1"/>
</dbReference>
<dbReference type="AlphaFoldDB" id="A0A328AA08"/>
<dbReference type="CDD" id="cd08026">
    <property type="entry name" value="DUF326"/>
    <property type="match status" value="1"/>
</dbReference>
<dbReference type="InterPro" id="IPR005560">
    <property type="entry name" value="Csp_YhjQ"/>
</dbReference>
<proteinExistence type="predicted"/>
<dbReference type="Pfam" id="PF03860">
    <property type="entry name" value="Csp"/>
    <property type="match status" value="1"/>
</dbReference>
<comment type="caution">
    <text evidence="1">The sequence shown here is derived from an EMBL/GenBank/DDBJ whole genome shotgun (WGS) entry which is preliminary data.</text>
</comment>
<dbReference type="InterPro" id="IPR044543">
    <property type="entry name" value="YHJQ-like"/>
</dbReference>
<organism evidence="1 2">
    <name type="scientific">Phenylobacterium deserti</name>
    <dbReference type="NCBI Taxonomy" id="1914756"/>
    <lineage>
        <taxon>Bacteria</taxon>
        <taxon>Pseudomonadati</taxon>
        <taxon>Pseudomonadota</taxon>
        <taxon>Alphaproteobacteria</taxon>
        <taxon>Caulobacterales</taxon>
        <taxon>Caulobacteraceae</taxon>
        <taxon>Phenylobacterium</taxon>
    </lineage>
</organism>
<dbReference type="EMBL" id="QFYR01000004">
    <property type="protein sequence ID" value="RAK51375.1"/>
    <property type="molecule type" value="Genomic_DNA"/>
</dbReference>
<dbReference type="Proteomes" id="UP000249725">
    <property type="component" value="Unassembled WGS sequence"/>
</dbReference>
<protein>
    <submittedName>
        <fullName evidence="1">Four-helix bundle copper-binding protein</fullName>
    </submittedName>
</protein>
<gene>
    <name evidence="1" type="ORF">DJ018_15660</name>
</gene>
<evidence type="ECO:0000313" key="1">
    <source>
        <dbReference type="EMBL" id="RAK51375.1"/>
    </source>
</evidence>
<keyword evidence="2" id="KW-1185">Reference proteome</keyword>
<dbReference type="PANTHER" id="PTHR37310">
    <property type="entry name" value="CYTOPLASMIC PROTEIN-RELATED"/>
    <property type="match status" value="1"/>
</dbReference>
<evidence type="ECO:0000313" key="2">
    <source>
        <dbReference type="Proteomes" id="UP000249725"/>
    </source>
</evidence>
<sequence length="129" mass="14111">MSLVKMVSLHPDVRGEVNETLVTAARHAMLCSLFCTSCADACIAEDMDMLQCIRTCLDCADICAATARLAVRRTAQDVALLRAQLELCIKSCEACAAECDRHEHEHCKLCATMCRECAEDCRSALPTVN</sequence>
<name>A0A328AA08_9CAUL</name>
<reference evidence="2" key="1">
    <citation type="submission" date="2018-05" db="EMBL/GenBank/DDBJ databases">
        <authorList>
            <person name="Li X."/>
        </authorList>
    </citation>
    <scope>NUCLEOTIDE SEQUENCE [LARGE SCALE GENOMIC DNA]</scope>
    <source>
        <strain evidence="2">YIM 73061</strain>
    </source>
</reference>
<dbReference type="Gene3D" id="1.20.1270.360">
    <property type="match status" value="1"/>
</dbReference>